<comment type="caution">
    <text evidence="1">The sequence shown here is derived from an EMBL/GenBank/DDBJ whole genome shotgun (WGS) entry which is preliminary data.</text>
</comment>
<sequence length="191" mass="20459">MIAHQSKRSWPVPCRRRRCLLYRCYATSFSNPQSQPQPLLPHATSFAVAFFSTCDDPSSTAVDSPLPSATVASPVAASIESQQSGCVRCNLLCRELPLLLCLPAVVLVASRLTLPVSAVSTPSMPSALAPLLNRCDILRHALQELNSWTSLEAMELAHPTSTGRGYGSWLITSSSILAVAAVSRSANNPLL</sequence>
<dbReference type="EMBL" id="AMZH03003016">
    <property type="protein sequence ID" value="RRT73697.1"/>
    <property type="molecule type" value="Genomic_DNA"/>
</dbReference>
<evidence type="ECO:0000313" key="1">
    <source>
        <dbReference type="EMBL" id="RRT73697.1"/>
    </source>
</evidence>
<dbReference type="AlphaFoldDB" id="A0A427ABT1"/>
<dbReference type="Proteomes" id="UP000287651">
    <property type="component" value="Unassembled WGS sequence"/>
</dbReference>
<organism evidence="1 2">
    <name type="scientific">Ensete ventricosum</name>
    <name type="common">Abyssinian banana</name>
    <name type="synonym">Musa ensete</name>
    <dbReference type="NCBI Taxonomy" id="4639"/>
    <lineage>
        <taxon>Eukaryota</taxon>
        <taxon>Viridiplantae</taxon>
        <taxon>Streptophyta</taxon>
        <taxon>Embryophyta</taxon>
        <taxon>Tracheophyta</taxon>
        <taxon>Spermatophyta</taxon>
        <taxon>Magnoliopsida</taxon>
        <taxon>Liliopsida</taxon>
        <taxon>Zingiberales</taxon>
        <taxon>Musaceae</taxon>
        <taxon>Ensete</taxon>
    </lineage>
</organism>
<proteinExistence type="predicted"/>
<accession>A0A427ABT1</accession>
<name>A0A427ABT1_ENSVE</name>
<gene>
    <name evidence="1" type="ORF">B296_00006132</name>
</gene>
<evidence type="ECO:0000313" key="2">
    <source>
        <dbReference type="Proteomes" id="UP000287651"/>
    </source>
</evidence>
<protein>
    <submittedName>
        <fullName evidence="1">Uncharacterized protein</fullName>
    </submittedName>
</protein>
<reference evidence="1 2" key="1">
    <citation type="journal article" date="2014" name="Agronomy (Basel)">
        <title>A Draft Genome Sequence for Ensete ventricosum, the Drought-Tolerant Tree Against Hunger.</title>
        <authorList>
            <person name="Harrison J."/>
            <person name="Moore K.A."/>
            <person name="Paszkiewicz K."/>
            <person name="Jones T."/>
            <person name="Grant M."/>
            <person name="Ambacheew D."/>
            <person name="Muzemil S."/>
            <person name="Studholme D.J."/>
        </authorList>
    </citation>
    <scope>NUCLEOTIDE SEQUENCE [LARGE SCALE GENOMIC DNA]</scope>
</reference>